<organism evidence="1 2">
    <name type="scientific">Methanimicrococcus hacksteinii</name>
    <dbReference type="NCBI Taxonomy" id="3028293"/>
    <lineage>
        <taxon>Archaea</taxon>
        <taxon>Methanobacteriati</taxon>
        <taxon>Methanobacteriota</taxon>
        <taxon>Stenosarchaea group</taxon>
        <taxon>Methanomicrobia</taxon>
        <taxon>Methanosarcinales</taxon>
        <taxon>Methanosarcinaceae</taxon>
        <taxon>Methanimicrococcus</taxon>
    </lineage>
</organism>
<evidence type="ECO:0008006" key="3">
    <source>
        <dbReference type="Google" id="ProtNLM"/>
    </source>
</evidence>
<sequence>MVYKKEDVENSLKKKGFIENADGKHKTFFYHTAEGRSLFITHTSHGSKNIGNFLVSKMSKQLHLEKSQFEKLVECPLKKEELSEIYKLKTEEIMREKEVKYL</sequence>
<accession>A0ABU3VS73</accession>
<gene>
    <name evidence="1" type="ORF">MmiAt1_13440</name>
</gene>
<name>A0ABU3VS73_9EURY</name>
<evidence type="ECO:0000313" key="1">
    <source>
        <dbReference type="EMBL" id="MDV0445750.1"/>
    </source>
</evidence>
<comment type="caution">
    <text evidence="1">The sequence shown here is derived from an EMBL/GenBank/DDBJ whole genome shotgun (WGS) entry which is preliminary data.</text>
</comment>
<keyword evidence="2" id="KW-1185">Reference proteome</keyword>
<protein>
    <recommendedName>
        <fullName evidence="3">YcfA family protein</fullName>
    </recommendedName>
</protein>
<dbReference type="EMBL" id="JAWDKC010000022">
    <property type="protein sequence ID" value="MDV0445750.1"/>
    <property type="molecule type" value="Genomic_DNA"/>
</dbReference>
<proteinExistence type="predicted"/>
<dbReference type="Proteomes" id="UP001272052">
    <property type="component" value="Unassembled WGS sequence"/>
</dbReference>
<dbReference type="SUPFAM" id="SSF54786">
    <property type="entry name" value="YcfA/nrd intein domain"/>
    <property type="match status" value="1"/>
</dbReference>
<dbReference type="RefSeq" id="WP_318786176.1">
    <property type="nucleotide sequence ID" value="NZ_JAWDKC010000022.1"/>
</dbReference>
<reference evidence="1 2" key="1">
    <citation type="submission" date="2023-06" db="EMBL/GenBank/DDBJ databases">
        <title>Genome sequence of Methanimicrococcus sp. At1.</title>
        <authorList>
            <person name="Protasov E."/>
            <person name="Platt K."/>
            <person name="Poehlein A."/>
            <person name="Daniel R."/>
            <person name="Brune A."/>
        </authorList>
    </citation>
    <scope>NUCLEOTIDE SEQUENCE [LARGE SCALE GENOMIC DNA]</scope>
    <source>
        <strain evidence="1 2">At1</strain>
    </source>
</reference>
<evidence type="ECO:0000313" key="2">
    <source>
        <dbReference type="Proteomes" id="UP001272052"/>
    </source>
</evidence>